<evidence type="ECO:0000256" key="5">
    <source>
        <dbReference type="ARBA" id="ARBA00022989"/>
    </source>
</evidence>
<keyword evidence="3" id="KW-0813">Transport</keyword>
<dbReference type="PANTHER" id="PTHR31645:SF3">
    <property type="entry name" value="OLIGOPEPTIDE TRANSPORTER"/>
    <property type="match status" value="1"/>
</dbReference>
<comment type="caution">
    <text evidence="8">The sequence shown here is derived from an EMBL/GenBank/DDBJ whole genome shotgun (WGS) entry which is preliminary data.</text>
</comment>
<reference evidence="8 9" key="1">
    <citation type="submission" date="2024-03" db="EMBL/GenBank/DDBJ databases">
        <title>A high-quality draft genome sequence of Diaporthe vaccinii, a causative agent of upright dieback and viscid rot disease in cranberry plants.</title>
        <authorList>
            <person name="Sarrasin M."/>
            <person name="Lang B.F."/>
            <person name="Burger G."/>
        </authorList>
    </citation>
    <scope>NUCLEOTIDE SEQUENCE [LARGE SCALE GENOMIC DNA]</scope>
    <source>
        <strain evidence="8 9">IS7</strain>
    </source>
</reference>
<keyword evidence="9" id="KW-1185">Reference proteome</keyword>
<comment type="similarity">
    <text evidence="2">Belongs to the oligopeptide OPT transporter family.</text>
</comment>
<dbReference type="Pfam" id="PF03169">
    <property type="entry name" value="OPT"/>
    <property type="match status" value="1"/>
</dbReference>
<feature type="transmembrane region" description="Helical" evidence="7">
    <location>
        <begin position="305"/>
        <end position="326"/>
    </location>
</feature>
<evidence type="ECO:0000256" key="4">
    <source>
        <dbReference type="ARBA" id="ARBA00022692"/>
    </source>
</evidence>
<feature type="transmembrane region" description="Helical" evidence="7">
    <location>
        <begin position="165"/>
        <end position="183"/>
    </location>
</feature>
<evidence type="ECO:0000256" key="3">
    <source>
        <dbReference type="ARBA" id="ARBA00022448"/>
    </source>
</evidence>
<feature type="transmembrane region" description="Helical" evidence="7">
    <location>
        <begin position="61"/>
        <end position="79"/>
    </location>
</feature>
<name>A0ABR4EBJ7_9PEZI</name>
<dbReference type="EMBL" id="JBAWTH010000072">
    <property type="protein sequence ID" value="KAL2279816.1"/>
    <property type="molecule type" value="Genomic_DNA"/>
</dbReference>
<dbReference type="PANTHER" id="PTHR31645">
    <property type="entry name" value="OLIGOPEPTIDE TRANSPORTER YGL114W-RELATED"/>
    <property type="match status" value="1"/>
</dbReference>
<feature type="transmembrane region" description="Helical" evidence="7">
    <location>
        <begin position="125"/>
        <end position="145"/>
    </location>
</feature>
<feature type="transmembrane region" description="Helical" evidence="7">
    <location>
        <begin position="624"/>
        <end position="646"/>
    </location>
</feature>
<protein>
    <recommendedName>
        <fullName evidence="10">Oligopeptide transporter</fullName>
    </recommendedName>
</protein>
<feature type="transmembrane region" description="Helical" evidence="7">
    <location>
        <begin position="557"/>
        <end position="582"/>
    </location>
</feature>
<dbReference type="InterPro" id="IPR045035">
    <property type="entry name" value="YSL-like"/>
</dbReference>
<keyword evidence="4 7" id="KW-0812">Transmembrane</keyword>
<feature type="transmembrane region" description="Helical" evidence="7">
    <location>
        <begin position="439"/>
        <end position="456"/>
    </location>
</feature>
<evidence type="ECO:0008006" key="10">
    <source>
        <dbReference type="Google" id="ProtNLM"/>
    </source>
</evidence>
<dbReference type="NCBIfam" id="TIGR00728">
    <property type="entry name" value="OPT_sfam"/>
    <property type="match status" value="1"/>
</dbReference>
<comment type="subcellular location">
    <subcellularLocation>
        <location evidence="1">Membrane</location>
        <topology evidence="1">Multi-pass membrane protein</topology>
    </subcellularLocation>
</comment>
<feature type="transmembrane region" description="Helical" evidence="7">
    <location>
        <begin position="357"/>
        <end position="376"/>
    </location>
</feature>
<keyword evidence="6 7" id="KW-0472">Membrane</keyword>
<gene>
    <name evidence="8" type="ORF">FJTKL_13173</name>
</gene>
<evidence type="ECO:0000313" key="8">
    <source>
        <dbReference type="EMBL" id="KAL2279816.1"/>
    </source>
</evidence>
<dbReference type="Proteomes" id="UP001600888">
    <property type="component" value="Unassembled WGS sequence"/>
</dbReference>
<dbReference type="InterPro" id="IPR004813">
    <property type="entry name" value="OPT"/>
</dbReference>
<evidence type="ECO:0000313" key="9">
    <source>
        <dbReference type="Proteomes" id="UP001600888"/>
    </source>
</evidence>
<feature type="transmembrane region" description="Helical" evidence="7">
    <location>
        <begin position="462"/>
        <end position="482"/>
    </location>
</feature>
<organism evidence="8 9">
    <name type="scientific">Diaporthe vaccinii</name>
    <dbReference type="NCBI Taxonomy" id="105482"/>
    <lineage>
        <taxon>Eukaryota</taxon>
        <taxon>Fungi</taxon>
        <taxon>Dikarya</taxon>
        <taxon>Ascomycota</taxon>
        <taxon>Pezizomycotina</taxon>
        <taxon>Sordariomycetes</taxon>
        <taxon>Sordariomycetidae</taxon>
        <taxon>Diaporthales</taxon>
        <taxon>Diaporthaceae</taxon>
        <taxon>Diaporthe</taxon>
        <taxon>Diaporthe eres species complex</taxon>
    </lineage>
</organism>
<feature type="transmembrane region" description="Helical" evidence="7">
    <location>
        <begin position="658"/>
        <end position="686"/>
    </location>
</feature>
<evidence type="ECO:0000256" key="7">
    <source>
        <dbReference type="SAM" id="Phobius"/>
    </source>
</evidence>
<sequence length="740" mass="79773">MAELEKTMPTPEAVGVPVRDSIQNPEKADVLPQEDVIVDLFSPLPPLEGVPEEPMPLTVRALVVGIILGSLVNASNVYLGLKTGFTFGASMMGAVFGFGAIKILQKIAPGVPFLGLEKFGPQENSIIQAAATGAGGMTGLFVAALPAMYRLGLLSEDPRDDFRRILTLTLVCSTFGLFFAVPLRKFFIINVSRELRLIFPSPTATAVAIRSMHAVGTGATEAMKKIRALGLAFGISLIQRVASYYAIGILYDWHVFTWFYIWGNYNNWAINIENWGWMIEWTPAFLGSGMLVGLNTAISMFSGTFFAWGFMGPILVHYGICIGKAYDEEDPKWGGYVSFYSMSGINDPGYIPSPRYWFLWPGVMVLVCYSMAEFLVHWKVLYYGAKYAWKSAAGTVNELVASRRQGRGVPFLERQSRNKDDNRGLVEDFATPEQQVSTWVWMLGTAVVVVMTCIIGELQFHINAGLCILASLLAIVFAFLSIHGAGVTDIAPLTASAKASQLVFGGITSGQGLGIKTAQATNLVAGGIASGAADMSASLVSDFRVGFLLRTPPNLQFWAQGLGTVVAMFLAPGIFVLFMAAYPCVLQPDLYDHCPFSAPSVTAWQAVAEAVTNPQVPIPLSSGIFALVLGGVCIAQVILKNFFLVGAREKYRQWLPNWMAIGVAFVIPQTYYSTATLMGAVVSHFWQEKKPASFERYCFAVAAGLIAGEGLGGVIGAALQLGGVSGDVYGTMAGCPMDSC</sequence>
<keyword evidence="5 7" id="KW-1133">Transmembrane helix</keyword>
<accession>A0ABR4EBJ7</accession>
<evidence type="ECO:0000256" key="1">
    <source>
        <dbReference type="ARBA" id="ARBA00004141"/>
    </source>
</evidence>
<evidence type="ECO:0000256" key="2">
    <source>
        <dbReference type="ARBA" id="ARBA00008807"/>
    </source>
</evidence>
<proteinExistence type="inferred from homology"/>
<evidence type="ECO:0000256" key="6">
    <source>
        <dbReference type="ARBA" id="ARBA00023136"/>
    </source>
</evidence>